<proteinExistence type="predicted"/>
<reference evidence="2 3" key="1">
    <citation type="submission" date="2024-04" db="EMBL/GenBank/DDBJ databases">
        <title>Isolation of an actinomycete strain from pig manure.</title>
        <authorList>
            <person name="Gong T."/>
            <person name="Yu Z."/>
            <person name="An M."/>
            <person name="Wei C."/>
            <person name="Yang W."/>
            <person name="Liu L."/>
        </authorList>
    </citation>
    <scope>NUCLEOTIDE SEQUENCE [LARGE SCALE GENOMIC DNA]</scope>
    <source>
        <strain evidence="2 3">ZF39</strain>
    </source>
</reference>
<accession>A0ABZ3FN96</accession>
<gene>
    <name evidence="2" type="ORF">AADG42_02905</name>
</gene>
<evidence type="ECO:0000313" key="3">
    <source>
        <dbReference type="Proteomes" id="UP001442841"/>
    </source>
</evidence>
<protein>
    <recommendedName>
        <fullName evidence="4">Phasin family protein</fullName>
    </recommendedName>
</protein>
<dbReference type="EMBL" id="CP154795">
    <property type="protein sequence ID" value="XAN06295.1"/>
    <property type="molecule type" value="Genomic_DNA"/>
</dbReference>
<organism evidence="2 3">
    <name type="scientific">Ammonicoccus fulvus</name>
    <dbReference type="NCBI Taxonomy" id="3138240"/>
    <lineage>
        <taxon>Bacteria</taxon>
        <taxon>Bacillati</taxon>
        <taxon>Actinomycetota</taxon>
        <taxon>Actinomycetes</taxon>
        <taxon>Propionibacteriales</taxon>
        <taxon>Propionibacteriaceae</taxon>
        <taxon>Ammonicoccus</taxon>
    </lineage>
</organism>
<evidence type="ECO:0008006" key="4">
    <source>
        <dbReference type="Google" id="ProtNLM"/>
    </source>
</evidence>
<dbReference type="RefSeq" id="WP_425307729.1">
    <property type="nucleotide sequence ID" value="NZ_CP154795.1"/>
</dbReference>
<evidence type="ECO:0000256" key="1">
    <source>
        <dbReference type="SAM" id="MobiDB-lite"/>
    </source>
</evidence>
<dbReference type="Proteomes" id="UP001442841">
    <property type="component" value="Chromosome"/>
</dbReference>
<sequence length="199" mass="22124">MSEQYYANAKEAQAKWAESMKSVYDEARRAFDGETLRVDSAAAGERIQQGIDQTFDFWSKAVEFNRDVFKRVAEANLEYLNVLQRQAEAAGGRALEQFEEARVRSEQVAERTQEAMARSASQLEEAGRTVADRTAQQFEKNVDTAAEQTVKASRQVADQTEKAADQAAEAGDEAREEARETGARTRAAASRTTNKTDKA</sequence>
<feature type="compositionally biased region" description="Basic and acidic residues" evidence="1">
    <location>
        <begin position="172"/>
        <end position="183"/>
    </location>
</feature>
<keyword evidence="3" id="KW-1185">Reference proteome</keyword>
<feature type="compositionally biased region" description="Low complexity" evidence="1">
    <location>
        <begin position="184"/>
        <end position="193"/>
    </location>
</feature>
<evidence type="ECO:0000313" key="2">
    <source>
        <dbReference type="EMBL" id="XAN06295.1"/>
    </source>
</evidence>
<feature type="region of interest" description="Disordered" evidence="1">
    <location>
        <begin position="139"/>
        <end position="199"/>
    </location>
</feature>
<name>A0ABZ3FN96_9ACTN</name>